<evidence type="ECO:0000313" key="11">
    <source>
        <dbReference type="Proteomes" id="UP000502823"/>
    </source>
</evidence>
<evidence type="ECO:0000256" key="5">
    <source>
        <dbReference type="ARBA" id="ARBA00022898"/>
    </source>
</evidence>
<gene>
    <name evidence="10" type="ORF">Cfor_09751</name>
</gene>
<organism evidence="10 11">
    <name type="scientific">Coptotermes formosanus</name>
    <name type="common">Formosan subterranean termite</name>
    <dbReference type="NCBI Taxonomy" id="36987"/>
    <lineage>
        <taxon>Eukaryota</taxon>
        <taxon>Metazoa</taxon>
        <taxon>Ecdysozoa</taxon>
        <taxon>Arthropoda</taxon>
        <taxon>Hexapoda</taxon>
        <taxon>Insecta</taxon>
        <taxon>Pterygota</taxon>
        <taxon>Neoptera</taxon>
        <taxon>Polyneoptera</taxon>
        <taxon>Dictyoptera</taxon>
        <taxon>Blattodea</taxon>
        <taxon>Blattoidea</taxon>
        <taxon>Termitoidae</taxon>
        <taxon>Rhinotermitidae</taxon>
        <taxon>Coptotermes</taxon>
    </lineage>
</organism>
<comment type="caution">
    <text evidence="10">The sequence shown here is derived from an EMBL/GenBank/DDBJ whole genome shotgun (WGS) entry which is preliminary data.</text>
</comment>
<evidence type="ECO:0000256" key="4">
    <source>
        <dbReference type="ARBA" id="ARBA00012085"/>
    </source>
</evidence>
<keyword evidence="6" id="KW-0198">Cysteine biosynthesis</keyword>
<dbReference type="SUPFAM" id="SSF53383">
    <property type="entry name" value="PLP-dependent transferases"/>
    <property type="match status" value="1"/>
</dbReference>
<accession>A0A6L2PDG2</accession>
<dbReference type="Gene3D" id="3.90.1150.10">
    <property type="entry name" value="Aspartate Aminotransferase, domain 1"/>
    <property type="match status" value="1"/>
</dbReference>
<evidence type="ECO:0000256" key="8">
    <source>
        <dbReference type="PIRSR" id="PIRSR001434-2"/>
    </source>
</evidence>
<keyword evidence="11" id="KW-1185">Reference proteome</keyword>
<comment type="pathway">
    <text evidence="2">Amino-acid biosynthesis; L-cysteine biosynthesis; L-cysteine from L-homocysteine and L-serine: step 2/2.</text>
</comment>
<dbReference type="CDD" id="cd00614">
    <property type="entry name" value="CGS_like"/>
    <property type="match status" value="1"/>
</dbReference>
<dbReference type="Proteomes" id="UP000502823">
    <property type="component" value="Unassembled WGS sequence"/>
</dbReference>
<dbReference type="Pfam" id="PF01053">
    <property type="entry name" value="Cys_Met_Meta_PP"/>
    <property type="match status" value="1"/>
</dbReference>
<feature type="modified residue" description="N6-(pyridoxal phosphate)lysine" evidence="8">
    <location>
        <position position="204"/>
    </location>
</feature>
<dbReference type="GO" id="GO:0019346">
    <property type="term" value="P:transsulfuration"/>
    <property type="evidence" value="ECO:0007669"/>
    <property type="project" value="InterPro"/>
</dbReference>
<proteinExistence type="inferred from homology"/>
<evidence type="ECO:0000256" key="9">
    <source>
        <dbReference type="RuleBase" id="RU362118"/>
    </source>
</evidence>
<dbReference type="PANTHER" id="PTHR11808:SF15">
    <property type="entry name" value="CYSTATHIONINE GAMMA-LYASE"/>
    <property type="match status" value="1"/>
</dbReference>
<evidence type="ECO:0000256" key="2">
    <source>
        <dbReference type="ARBA" id="ARBA00005038"/>
    </source>
</evidence>
<dbReference type="InterPro" id="IPR000277">
    <property type="entry name" value="Cys/Met-Metab_PyrdxlP-dep_enz"/>
</dbReference>
<dbReference type="EMBL" id="BLKM01000120">
    <property type="protein sequence ID" value="GFG29232.1"/>
    <property type="molecule type" value="Genomic_DNA"/>
</dbReference>
<protein>
    <recommendedName>
        <fullName evidence="4">cystathionine gamma-lyase</fullName>
        <ecNumber evidence="4">4.4.1.1</ecNumber>
    </recommendedName>
    <alternativeName>
        <fullName evidence="7">Gamma-cystathionase</fullName>
    </alternativeName>
</protein>
<dbReference type="PANTHER" id="PTHR11808">
    <property type="entry name" value="TRANS-SULFURATION ENZYME FAMILY MEMBER"/>
    <property type="match status" value="1"/>
</dbReference>
<keyword evidence="6" id="KW-0028">Amino-acid biosynthesis</keyword>
<dbReference type="Gene3D" id="3.40.640.10">
    <property type="entry name" value="Type I PLP-dependent aspartate aminotransferase-like (Major domain)"/>
    <property type="match status" value="1"/>
</dbReference>
<dbReference type="EC" id="4.4.1.1" evidence="4"/>
<evidence type="ECO:0000256" key="3">
    <source>
        <dbReference type="ARBA" id="ARBA00009077"/>
    </source>
</evidence>
<dbReference type="FunFam" id="3.90.1150.10:FF:000033">
    <property type="entry name" value="Cystathionine gamma-synthase"/>
    <property type="match status" value="1"/>
</dbReference>
<dbReference type="InterPro" id="IPR015424">
    <property type="entry name" value="PyrdxlP-dep_Trfase"/>
</dbReference>
<dbReference type="AlphaFoldDB" id="A0A6L2PDG2"/>
<dbReference type="GO" id="GO:0005737">
    <property type="term" value="C:cytoplasm"/>
    <property type="evidence" value="ECO:0007669"/>
    <property type="project" value="TreeGrafter"/>
</dbReference>
<comment type="similarity">
    <text evidence="3 9">Belongs to the trans-sulfuration enzymes family.</text>
</comment>
<evidence type="ECO:0000256" key="1">
    <source>
        <dbReference type="ARBA" id="ARBA00001933"/>
    </source>
</evidence>
<sequence>MSEEWKQLGFDTKAVQLGYKPDVSNNYSLVPPIGLSSTFEQDDPSSHRGFLYVRQNNPSRQILEKGLALLEDAKYSLCFSSGTSAISAIVQLLNTGEHIVSSEIIFGGTYRYFDKIAGRVGITTTYVDATDPKNVENALQVNTRLVYLETPSNPLLSLCDIARIAEIVHKRQDILFAVDNTFLTSYYQRPLELGADISVYSVTKYLNGHTDVCMGAMCFNNDDLLPRLRYLQNNAGVGPSPFDCYLVHRSLKTLPLRLRHQMKSCLKVAQFLESHPLVTKVLCPWLPSHPQHELSKRQTSGYTSMIAFYVKGELQETSTVLKKFRIVNMAGSLGGVESLAEIPSVLSHASFPVEERKRMGITDNLVRLSVGLEDVDDIIADLDLALRSAGMVNVHFQACALNISTMVFTTAYPEASELAAGTENDKECSFLPLGAVVSLSSESGESVLQP</sequence>
<dbReference type="InterPro" id="IPR015422">
    <property type="entry name" value="PyrdxlP-dep_Trfase_small"/>
</dbReference>
<dbReference type="InterPro" id="IPR015421">
    <property type="entry name" value="PyrdxlP-dep_Trfase_major"/>
</dbReference>
<dbReference type="UniPathway" id="UPA00136">
    <property type="reaction ID" value="UER00202"/>
</dbReference>
<dbReference type="InParanoid" id="A0A6L2PDG2"/>
<keyword evidence="5 8" id="KW-0663">Pyridoxal phosphate</keyword>
<evidence type="ECO:0000313" key="10">
    <source>
        <dbReference type="EMBL" id="GFG29232.1"/>
    </source>
</evidence>
<evidence type="ECO:0000256" key="7">
    <source>
        <dbReference type="ARBA" id="ARBA00029853"/>
    </source>
</evidence>
<dbReference type="OrthoDB" id="3512640at2759"/>
<dbReference type="PIRSF" id="PIRSF001434">
    <property type="entry name" value="CGS"/>
    <property type="match status" value="1"/>
</dbReference>
<dbReference type="GO" id="GO:0009086">
    <property type="term" value="P:methionine biosynthetic process"/>
    <property type="evidence" value="ECO:0007669"/>
    <property type="project" value="UniProtKB-ARBA"/>
</dbReference>
<evidence type="ECO:0000256" key="6">
    <source>
        <dbReference type="ARBA" id="ARBA00023192"/>
    </source>
</evidence>
<name>A0A6L2PDG2_COPFO</name>
<dbReference type="GO" id="GO:0004123">
    <property type="term" value="F:cystathionine gamma-lyase activity"/>
    <property type="evidence" value="ECO:0007669"/>
    <property type="project" value="TreeGrafter"/>
</dbReference>
<dbReference type="GO" id="GO:0019343">
    <property type="term" value="P:cysteine biosynthetic process via cystathionine"/>
    <property type="evidence" value="ECO:0007669"/>
    <property type="project" value="TreeGrafter"/>
</dbReference>
<dbReference type="GO" id="GO:0030170">
    <property type="term" value="F:pyridoxal phosphate binding"/>
    <property type="evidence" value="ECO:0007669"/>
    <property type="project" value="InterPro"/>
</dbReference>
<comment type="cofactor">
    <cofactor evidence="1 9">
        <name>pyridoxal 5'-phosphate</name>
        <dbReference type="ChEBI" id="CHEBI:597326"/>
    </cofactor>
</comment>
<reference evidence="11" key="1">
    <citation type="submission" date="2020-01" db="EMBL/GenBank/DDBJ databases">
        <title>Draft genome sequence of the Termite Coptotermes fromosanus.</title>
        <authorList>
            <person name="Itakura S."/>
            <person name="Yosikawa Y."/>
            <person name="Umezawa K."/>
        </authorList>
    </citation>
    <scope>NUCLEOTIDE SEQUENCE [LARGE SCALE GENOMIC DNA]</scope>
</reference>
<dbReference type="FunFam" id="3.40.640.10:FF:000009">
    <property type="entry name" value="Cystathionine gamma-synthase homolog"/>
    <property type="match status" value="1"/>
</dbReference>